<dbReference type="Proteomes" id="UP000181909">
    <property type="component" value="Unassembled WGS sequence"/>
</dbReference>
<protein>
    <submittedName>
        <fullName evidence="1">Uncharacterized protein</fullName>
    </submittedName>
</protein>
<evidence type="ECO:0000313" key="1">
    <source>
        <dbReference type="EMBL" id="SFY43132.1"/>
    </source>
</evidence>
<sequence>MAEQQKAHAEPYTEEGSAAWRQAAETFQAAVTAHAEAAGVPRHELETAMKKAVLHPEPEGD</sequence>
<reference evidence="1 2" key="1">
    <citation type="submission" date="2016-11" db="EMBL/GenBank/DDBJ databases">
        <authorList>
            <person name="Jaros S."/>
            <person name="Januszkiewicz K."/>
            <person name="Wedrychowicz H."/>
        </authorList>
    </citation>
    <scope>NUCLEOTIDE SEQUENCE [LARGE SCALE GENOMIC DNA]</scope>
    <source>
        <strain evidence="1 2">OK807</strain>
    </source>
</reference>
<name>A0A1K2F7A4_STRAR</name>
<accession>A0A1K2F7A4</accession>
<organism evidence="1 2">
    <name type="scientific">Streptomyces atratus</name>
    <dbReference type="NCBI Taxonomy" id="1893"/>
    <lineage>
        <taxon>Bacteria</taxon>
        <taxon>Bacillati</taxon>
        <taxon>Actinomycetota</taxon>
        <taxon>Actinomycetes</taxon>
        <taxon>Kitasatosporales</taxon>
        <taxon>Streptomycetaceae</taxon>
        <taxon>Streptomyces</taxon>
    </lineage>
</organism>
<dbReference type="RefSeq" id="WP_256260343.1">
    <property type="nucleotide sequence ID" value="NZ_CP108276.1"/>
</dbReference>
<gene>
    <name evidence="1" type="ORF">SAMN02787144_103410</name>
</gene>
<evidence type="ECO:0000313" key="2">
    <source>
        <dbReference type="Proteomes" id="UP000181909"/>
    </source>
</evidence>
<dbReference type="AlphaFoldDB" id="A0A1K2F7A4"/>
<dbReference type="EMBL" id="FPJO01000034">
    <property type="protein sequence ID" value="SFY43132.1"/>
    <property type="molecule type" value="Genomic_DNA"/>
</dbReference>
<proteinExistence type="predicted"/>
<dbReference type="STRING" id="1893.SAMN02787144_103410"/>